<organism evidence="9 10">
    <name type="scientific">Marine Group III euryarchaeote CG-Epi1</name>
    <dbReference type="NCBI Taxonomy" id="1888995"/>
    <lineage>
        <taxon>Archaea</taxon>
        <taxon>Methanobacteriati</taxon>
        <taxon>Thermoplasmatota</taxon>
        <taxon>Thermoplasmata</taxon>
        <taxon>Candidatus Thermoprofundales</taxon>
    </lineage>
</organism>
<dbReference type="CDD" id="cd23160">
    <property type="entry name" value="Prefoldin_alpha_GimC"/>
    <property type="match status" value="1"/>
</dbReference>
<dbReference type="GO" id="GO:0051082">
    <property type="term" value="F:unfolded protein binding"/>
    <property type="evidence" value="ECO:0007669"/>
    <property type="project" value="UniProtKB-UniRule"/>
</dbReference>
<evidence type="ECO:0000256" key="6">
    <source>
        <dbReference type="ARBA" id="ARBA00044231"/>
    </source>
</evidence>
<evidence type="ECO:0000313" key="9">
    <source>
        <dbReference type="EMBL" id="OIR17062.1"/>
    </source>
</evidence>
<keyword evidence="7" id="KW-0963">Cytoplasm</keyword>
<dbReference type="InterPro" id="IPR011599">
    <property type="entry name" value="PFD_alpha_archaea"/>
</dbReference>
<dbReference type="STRING" id="1888995.BD935_02610"/>
<name>A0A1J5TYD8_9ARCH</name>
<dbReference type="InterPro" id="IPR004127">
    <property type="entry name" value="Prefoldin_subunit_alpha"/>
</dbReference>
<evidence type="ECO:0000313" key="10">
    <source>
        <dbReference type="Proteomes" id="UP000183080"/>
    </source>
</evidence>
<evidence type="ECO:0000256" key="1">
    <source>
        <dbReference type="ARBA" id="ARBA00010048"/>
    </source>
</evidence>
<dbReference type="Gene3D" id="1.10.287.370">
    <property type="match status" value="1"/>
</dbReference>
<evidence type="ECO:0000256" key="2">
    <source>
        <dbReference type="ARBA" id="ARBA00011716"/>
    </source>
</evidence>
<reference evidence="9 10" key="1">
    <citation type="submission" date="2016-08" db="EMBL/GenBank/DDBJ databases">
        <title>New Insights into Marine Group III Euryarchaeota, from dark to light.</title>
        <authorList>
            <person name="Haro-Moreno J.M."/>
            <person name="Rodriguez-Valera F."/>
            <person name="Lopez-Garcia P."/>
            <person name="Moreira D."/>
            <person name="Martin-Cuadrado A.B."/>
        </authorList>
    </citation>
    <scope>NUCLEOTIDE SEQUENCE [LARGE SCALE GENOMIC DNA]</scope>
    <source>
        <strain evidence="9">CG-Epi1</strain>
    </source>
</reference>
<gene>
    <name evidence="7" type="primary">pfdA</name>
    <name evidence="9" type="ORF">BD935_02610</name>
</gene>
<comment type="caution">
    <text evidence="9">The sequence shown here is derived from an EMBL/GenBank/DDBJ whole genome shotgun (WGS) entry which is preliminary data.</text>
</comment>
<evidence type="ECO:0000256" key="8">
    <source>
        <dbReference type="SAM" id="Coils"/>
    </source>
</evidence>
<dbReference type="InterPro" id="IPR009053">
    <property type="entry name" value="Prefoldin"/>
</dbReference>
<comment type="subcellular location">
    <subcellularLocation>
        <location evidence="7">Cytoplasm</location>
    </subcellularLocation>
</comment>
<evidence type="ECO:0000256" key="7">
    <source>
        <dbReference type="HAMAP-Rule" id="MF_00308"/>
    </source>
</evidence>
<proteinExistence type="inferred from homology"/>
<evidence type="ECO:0000256" key="4">
    <source>
        <dbReference type="ARBA" id="ARBA00025077"/>
    </source>
</evidence>
<comment type="similarity">
    <text evidence="1">Belongs to the prefoldin subunit alpha family.</text>
</comment>
<dbReference type="GO" id="GO:0006457">
    <property type="term" value="P:protein folding"/>
    <property type="evidence" value="ECO:0007669"/>
    <property type="project" value="UniProtKB-UniRule"/>
</dbReference>
<dbReference type="SUPFAM" id="SSF46579">
    <property type="entry name" value="Prefoldin"/>
    <property type="match status" value="1"/>
</dbReference>
<dbReference type="AlphaFoldDB" id="A0A1J5TYD8"/>
<accession>A0A1J5TYD8</accession>
<keyword evidence="3 7" id="KW-0143">Chaperone</keyword>
<dbReference type="HAMAP" id="MF_00308">
    <property type="entry name" value="PfdA"/>
    <property type="match status" value="1"/>
</dbReference>
<dbReference type="Proteomes" id="UP000183080">
    <property type="component" value="Unassembled WGS sequence"/>
</dbReference>
<comment type="subunit">
    <text evidence="2 7">Heterohexamer of two alpha and four beta subunits.</text>
</comment>
<evidence type="ECO:0000256" key="3">
    <source>
        <dbReference type="ARBA" id="ARBA00023186"/>
    </source>
</evidence>
<dbReference type="NCBIfam" id="TIGR00293">
    <property type="entry name" value="prefoldin subunit alpha"/>
    <property type="match status" value="1"/>
</dbReference>
<sequence length="153" mass="17530">MFLAWLFYTPRIGTLMSDSDAELRRLVNALPQYEEQIRYWESQLDAISNVKADIFQAQDTINGMIKSEKSNEMLVPVGHNTSIFATINDMDRVLVGIGSRVYMETTREDSLNRLNKRLDDLNTASQTYQSNLVKTQQEYSSIRGKIESLQGVQ</sequence>
<dbReference type="GO" id="GO:0016272">
    <property type="term" value="C:prefoldin complex"/>
    <property type="evidence" value="ECO:0007669"/>
    <property type="project" value="UniProtKB-UniRule"/>
</dbReference>
<keyword evidence="8" id="KW-0175">Coiled coil</keyword>
<dbReference type="EMBL" id="MIZA01000023">
    <property type="protein sequence ID" value="OIR17062.1"/>
    <property type="molecule type" value="Genomic_DNA"/>
</dbReference>
<dbReference type="PANTHER" id="PTHR12674:SF2">
    <property type="entry name" value="PREFOLDIN SUBUNIT 5"/>
    <property type="match status" value="1"/>
</dbReference>
<protein>
    <recommendedName>
        <fullName evidence="5 7">Prefoldin subunit alpha</fullName>
    </recommendedName>
    <alternativeName>
        <fullName evidence="6 7">GimC subunit alpha</fullName>
    </alternativeName>
</protein>
<comment type="function">
    <text evidence="4 7">Molecular chaperone capable of stabilizing a range of proteins. Seems to fulfill an ATP-independent, HSP70-like function in archaeal de novo protein folding.</text>
</comment>
<comment type="similarity">
    <text evidence="7">Belongs to the prefoldin alpha subunit family.</text>
</comment>
<feature type="coiled-coil region" evidence="8">
    <location>
        <begin position="111"/>
        <end position="138"/>
    </location>
</feature>
<dbReference type="PANTHER" id="PTHR12674">
    <property type="entry name" value="PREFOLDIN SUBUNIT 5"/>
    <property type="match status" value="1"/>
</dbReference>
<evidence type="ECO:0000256" key="5">
    <source>
        <dbReference type="ARBA" id="ARBA00044156"/>
    </source>
</evidence>
<dbReference type="Pfam" id="PF02996">
    <property type="entry name" value="Prefoldin"/>
    <property type="match status" value="1"/>
</dbReference>
<dbReference type="GO" id="GO:0005737">
    <property type="term" value="C:cytoplasm"/>
    <property type="evidence" value="ECO:0007669"/>
    <property type="project" value="UniProtKB-SubCell"/>
</dbReference>